<evidence type="ECO:0000313" key="2">
    <source>
        <dbReference type="Proteomes" id="UP000515125"/>
    </source>
</evidence>
<feature type="compositionally biased region" description="Polar residues" evidence="1">
    <location>
        <begin position="170"/>
        <end position="184"/>
    </location>
</feature>
<dbReference type="AlphaFoldDB" id="A0A6P6RX79"/>
<reference evidence="3" key="1">
    <citation type="submission" date="2025-08" db="UniProtKB">
        <authorList>
            <consortium name="RefSeq"/>
        </authorList>
    </citation>
    <scope>IDENTIFICATION</scope>
</reference>
<feature type="compositionally biased region" description="Polar residues" evidence="1">
    <location>
        <begin position="125"/>
        <end position="134"/>
    </location>
</feature>
<sequence length="500" mass="51853">MRGQYRAGEYGRSEAERREERQVPMALERKETAECMHTKGGALFRRNLPLLREPPRHRGEEAPLWLPPIKRVHLSGHKREEWLSSPATAGPSPSSGANPTAPQPQHRRRVILQEAPRITPEASRAGTTSGNIGSENAAVPPGRRQPIARGVVSTAAAAVLRPAPREFTGRANNEQKTAADTSNGIEEAPNKRTERAAKESVDRTTAAAACGKQLEPRSETPAKRKGNNAAGRTSLQNATVSEPLHKKPALAAIACSAVPRGSQGGMPAISRQLVSGSTPEPQENLAATRAVRKGGISAPSTRAALASRAPAVAMPSGGHDAERAPRGGGMKEAAAAAALHAAADPAVRQAARSPSLTAQSPVEISASSRPGNPLSTMKLSAAAATAPPAQRRTVVLTNGCVSTPPTAPRAAKAAAAAPMGAVQPARLGKQLPIASAAVRREKAASEAAFVQQLATDHPSEESAARSVNGGFQDATQGPSSAAAEVCTEGARPLELVAVRF</sequence>
<gene>
    <name evidence="3" type="primary">LOC34623755</name>
</gene>
<keyword evidence="2" id="KW-1185">Reference proteome</keyword>
<dbReference type="GeneID" id="34623755"/>
<dbReference type="RefSeq" id="XP_026192503.1">
    <property type="nucleotide sequence ID" value="XM_026336718.1"/>
</dbReference>
<feature type="compositionally biased region" description="Basic and acidic residues" evidence="1">
    <location>
        <begin position="188"/>
        <end position="202"/>
    </location>
</feature>
<protein>
    <submittedName>
        <fullName evidence="3">Mucin-5AC</fullName>
    </submittedName>
</protein>
<feature type="region of interest" description="Disordered" evidence="1">
    <location>
        <begin position="352"/>
        <end position="373"/>
    </location>
</feature>
<feature type="region of interest" description="Disordered" evidence="1">
    <location>
        <begin position="307"/>
        <end position="327"/>
    </location>
</feature>
<feature type="compositionally biased region" description="Low complexity" evidence="1">
    <location>
        <begin position="84"/>
        <end position="100"/>
    </location>
</feature>
<feature type="region of interest" description="Disordered" evidence="1">
    <location>
        <begin position="1"/>
        <end position="25"/>
    </location>
</feature>
<dbReference type="Proteomes" id="UP000515125">
    <property type="component" value="Unplaced"/>
</dbReference>
<feature type="compositionally biased region" description="Basic and acidic residues" evidence="1">
    <location>
        <begin position="9"/>
        <end position="25"/>
    </location>
</feature>
<evidence type="ECO:0000256" key="1">
    <source>
        <dbReference type="SAM" id="MobiDB-lite"/>
    </source>
</evidence>
<proteinExistence type="predicted"/>
<accession>A0A6P6RX79</accession>
<name>A0A6P6RX79_9EIME</name>
<feature type="region of interest" description="Disordered" evidence="1">
    <location>
        <begin position="77"/>
        <end position="145"/>
    </location>
</feature>
<evidence type="ECO:0000313" key="3">
    <source>
        <dbReference type="RefSeq" id="XP_026192503.1"/>
    </source>
</evidence>
<organism evidence="2 3">
    <name type="scientific">Cyclospora cayetanensis</name>
    <dbReference type="NCBI Taxonomy" id="88456"/>
    <lineage>
        <taxon>Eukaryota</taxon>
        <taxon>Sar</taxon>
        <taxon>Alveolata</taxon>
        <taxon>Apicomplexa</taxon>
        <taxon>Conoidasida</taxon>
        <taxon>Coccidia</taxon>
        <taxon>Eucoccidiorida</taxon>
        <taxon>Eimeriorina</taxon>
        <taxon>Eimeriidae</taxon>
        <taxon>Cyclospora</taxon>
    </lineage>
</organism>
<feature type="region of interest" description="Disordered" evidence="1">
    <location>
        <begin position="456"/>
        <end position="483"/>
    </location>
</feature>
<feature type="region of interest" description="Disordered" evidence="1">
    <location>
        <begin position="163"/>
        <end position="234"/>
    </location>
</feature>